<proteinExistence type="predicted"/>
<dbReference type="EMBL" id="BAAAVI010000060">
    <property type="protein sequence ID" value="GAA2897870.1"/>
    <property type="molecule type" value="Genomic_DNA"/>
</dbReference>
<accession>A0ABN3W630</accession>
<name>A0ABN3W630_9ACTN</name>
<reference evidence="1 2" key="1">
    <citation type="journal article" date="2019" name="Int. J. Syst. Evol. Microbiol.">
        <title>The Global Catalogue of Microorganisms (GCM) 10K type strain sequencing project: providing services to taxonomists for standard genome sequencing and annotation.</title>
        <authorList>
            <consortium name="The Broad Institute Genomics Platform"/>
            <consortium name="The Broad Institute Genome Sequencing Center for Infectious Disease"/>
            <person name="Wu L."/>
            <person name="Ma J."/>
        </authorList>
    </citation>
    <scope>NUCLEOTIDE SEQUENCE [LARGE SCALE GENOMIC DNA]</scope>
    <source>
        <strain evidence="1 2">JCM 6242</strain>
    </source>
</reference>
<evidence type="ECO:0000313" key="1">
    <source>
        <dbReference type="EMBL" id="GAA2897870.1"/>
    </source>
</evidence>
<evidence type="ECO:0000313" key="2">
    <source>
        <dbReference type="Proteomes" id="UP001500831"/>
    </source>
</evidence>
<dbReference type="Proteomes" id="UP001500831">
    <property type="component" value="Unassembled WGS sequence"/>
</dbReference>
<gene>
    <name evidence="1" type="ORF">GCM10010517_62940</name>
</gene>
<dbReference type="RefSeq" id="WP_344979133.1">
    <property type="nucleotide sequence ID" value="NZ_BAAAVI010000060.1"/>
</dbReference>
<keyword evidence="2" id="KW-1185">Reference proteome</keyword>
<organism evidence="1 2">
    <name type="scientific">Streptosporangium fragile</name>
    <dbReference type="NCBI Taxonomy" id="46186"/>
    <lineage>
        <taxon>Bacteria</taxon>
        <taxon>Bacillati</taxon>
        <taxon>Actinomycetota</taxon>
        <taxon>Actinomycetes</taxon>
        <taxon>Streptosporangiales</taxon>
        <taxon>Streptosporangiaceae</taxon>
        <taxon>Streptosporangium</taxon>
    </lineage>
</organism>
<protein>
    <submittedName>
        <fullName evidence="1">Uncharacterized protein</fullName>
    </submittedName>
</protein>
<sequence length="137" mass="14964">MTFPSLAHLIEAARAWARGSYATEAAVELLIQHGTWLMRSDFRRMAVEYAPNVYNDTPYAVISWETLHSALYNGLLPCSGSEAAVLRIALSIAEGHPVDLGPAITRLDKTNLAYVLAAIRHAGGDRFAWVAVARDTP</sequence>
<comment type="caution">
    <text evidence="1">The sequence shown here is derived from an EMBL/GenBank/DDBJ whole genome shotgun (WGS) entry which is preliminary data.</text>
</comment>